<accession>A0ABD1V3U9</accession>
<proteinExistence type="predicted"/>
<keyword evidence="3" id="KW-1185">Reference proteome</keyword>
<sequence length="201" mass="23430">MRNKTTSEVFAPQPRSKFCRIHQSDNHDTEKFLNVRATVDKMVENRYRPTGRSQMEQPLQPQPTNYTYNREQGRGTRGGGYHPTPRTPQVNQRRPNVQPLIVQPPIQEIKTIMDGSYIGRENNNAQRNYIRVAKKLTLENYWVRRKTKSLVPTITFRDEDEANVHCPHYDALVVQVVIAQNTIKCMLIDNESWVNILLISQ</sequence>
<name>A0ABD1V3U9_9LAMI</name>
<evidence type="ECO:0000313" key="3">
    <source>
        <dbReference type="Proteomes" id="UP001604336"/>
    </source>
</evidence>
<evidence type="ECO:0000256" key="1">
    <source>
        <dbReference type="SAM" id="MobiDB-lite"/>
    </source>
</evidence>
<dbReference type="AlphaFoldDB" id="A0ABD1V3U9"/>
<reference evidence="3" key="1">
    <citation type="submission" date="2024-07" db="EMBL/GenBank/DDBJ databases">
        <title>Two chromosome-level genome assemblies of Korean endemic species Abeliophyllum distichum and Forsythia ovata (Oleaceae).</title>
        <authorList>
            <person name="Jang H."/>
        </authorList>
    </citation>
    <scope>NUCLEOTIDE SEQUENCE [LARGE SCALE GENOMIC DNA]</scope>
</reference>
<feature type="region of interest" description="Disordered" evidence="1">
    <location>
        <begin position="49"/>
        <end position="94"/>
    </location>
</feature>
<comment type="caution">
    <text evidence="2">The sequence shown here is derived from an EMBL/GenBank/DDBJ whole genome shotgun (WGS) entry which is preliminary data.</text>
</comment>
<organism evidence="2 3">
    <name type="scientific">Abeliophyllum distichum</name>
    <dbReference type="NCBI Taxonomy" id="126358"/>
    <lineage>
        <taxon>Eukaryota</taxon>
        <taxon>Viridiplantae</taxon>
        <taxon>Streptophyta</taxon>
        <taxon>Embryophyta</taxon>
        <taxon>Tracheophyta</taxon>
        <taxon>Spermatophyta</taxon>
        <taxon>Magnoliopsida</taxon>
        <taxon>eudicotyledons</taxon>
        <taxon>Gunneridae</taxon>
        <taxon>Pentapetalae</taxon>
        <taxon>asterids</taxon>
        <taxon>lamiids</taxon>
        <taxon>Lamiales</taxon>
        <taxon>Oleaceae</taxon>
        <taxon>Forsythieae</taxon>
        <taxon>Abeliophyllum</taxon>
    </lineage>
</organism>
<dbReference type="EMBL" id="JBFOLK010000002">
    <property type="protein sequence ID" value="KAL2531861.1"/>
    <property type="molecule type" value="Genomic_DNA"/>
</dbReference>
<evidence type="ECO:0000313" key="2">
    <source>
        <dbReference type="EMBL" id="KAL2531861.1"/>
    </source>
</evidence>
<protein>
    <submittedName>
        <fullName evidence="2">Ribonuclease H</fullName>
    </submittedName>
</protein>
<gene>
    <name evidence="2" type="ORF">Adt_05212</name>
</gene>
<feature type="compositionally biased region" description="Polar residues" evidence="1">
    <location>
        <begin position="51"/>
        <end position="70"/>
    </location>
</feature>
<dbReference type="Proteomes" id="UP001604336">
    <property type="component" value="Unassembled WGS sequence"/>
</dbReference>